<dbReference type="Proteomes" id="UP000037510">
    <property type="component" value="Unassembled WGS sequence"/>
</dbReference>
<evidence type="ECO:0000256" key="1">
    <source>
        <dbReference type="SAM" id="MobiDB-lite"/>
    </source>
</evidence>
<evidence type="ECO:0000313" key="3">
    <source>
        <dbReference type="Proteomes" id="UP000037510"/>
    </source>
</evidence>
<evidence type="ECO:0000313" key="2">
    <source>
        <dbReference type="EMBL" id="KOB77182.1"/>
    </source>
</evidence>
<reference evidence="2 3" key="1">
    <citation type="journal article" date="2015" name="Genome Biol. Evol.">
        <title>The genome of winter moth (Operophtera brumata) provides a genomic perspective on sexual dimorphism and phenology.</title>
        <authorList>
            <person name="Derks M.F."/>
            <person name="Smit S."/>
            <person name="Salis L."/>
            <person name="Schijlen E."/>
            <person name="Bossers A."/>
            <person name="Mateman C."/>
            <person name="Pijl A.S."/>
            <person name="de Ridder D."/>
            <person name="Groenen M.A."/>
            <person name="Visser M.E."/>
            <person name="Megens H.J."/>
        </authorList>
    </citation>
    <scope>NUCLEOTIDE SEQUENCE [LARGE SCALE GENOMIC DNA]</scope>
    <source>
        <strain evidence="2">WM2013NL</strain>
        <tissue evidence="2">Head and thorax</tissue>
    </source>
</reference>
<dbReference type="OrthoDB" id="7467438at2759"/>
<protein>
    <submittedName>
        <fullName evidence="2">Uncharacterized protein</fullName>
    </submittedName>
</protein>
<name>A0A0L7LP13_OPEBR</name>
<dbReference type="EMBL" id="JTDY01000435">
    <property type="protein sequence ID" value="KOB77182.1"/>
    <property type="molecule type" value="Genomic_DNA"/>
</dbReference>
<feature type="region of interest" description="Disordered" evidence="1">
    <location>
        <begin position="62"/>
        <end position="107"/>
    </location>
</feature>
<feature type="compositionally biased region" description="Low complexity" evidence="1">
    <location>
        <begin position="30"/>
        <end position="39"/>
    </location>
</feature>
<keyword evidence="3" id="KW-1185">Reference proteome</keyword>
<sequence length="161" mass="16860">MGNVQCCASGRFPEGKPPNKPKEKKKTKGLKGVTKKTNGAGAGKGNGTVQKLVAVAEDGSKRAAPALAEPHTELLSQAAPPSDNVPGSEPANEHKHTTEETDAAAAPNESIAVARERFFNEVGFYLESISVVFTKVLMPVTIATIRATTSGVPRDELIPLS</sequence>
<feature type="region of interest" description="Disordered" evidence="1">
    <location>
        <begin position="1"/>
        <end position="48"/>
    </location>
</feature>
<comment type="caution">
    <text evidence="2">The sequence shown here is derived from an EMBL/GenBank/DDBJ whole genome shotgun (WGS) entry which is preliminary data.</text>
</comment>
<proteinExistence type="predicted"/>
<accession>A0A0L7LP13</accession>
<organism evidence="2 3">
    <name type="scientific">Operophtera brumata</name>
    <name type="common">Winter moth</name>
    <name type="synonym">Phalaena brumata</name>
    <dbReference type="NCBI Taxonomy" id="104452"/>
    <lineage>
        <taxon>Eukaryota</taxon>
        <taxon>Metazoa</taxon>
        <taxon>Ecdysozoa</taxon>
        <taxon>Arthropoda</taxon>
        <taxon>Hexapoda</taxon>
        <taxon>Insecta</taxon>
        <taxon>Pterygota</taxon>
        <taxon>Neoptera</taxon>
        <taxon>Endopterygota</taxon>
        <taxon>Lepidoptera</taxon>
        <taxon>Glossata</taxon>
        <taxon>Ditrysia</taxon>
        <taxon>Geometroidea</taxon>
        <taxon>Geometridae</taxon>
        <taxon>Larentiinae</taxon>
        <taxon>Operophtera</taxon>
    </lineage>
</organism>
<gene>
    <name evidence="2" type="ORF">OBRU01_01713</name>
</gene>
<dbReference type="AlphaFoldDB" id="A0A0L7LP13"/>